<name>A0A517SEV7_9PLAN</name>
<dbReference type="Proteomes" id="UP000315700">
    <property type="component" value="Chromosome"/>
</dbReference>
<evidence type="ECO:0000256" key="2">
    <source>
        <dbReference type="SAM" id="Phobius"/>
    </source>
</evidence>
<dbReference type="EMBL" id="CP036271">
    <property type="protein sequence ID" value="QDT54669.1"/>
    <property type="molecule type" value="Genomic_DNA"/>
</dbReference>
<feature type="compositionally biased region" description="Basic and acidic residues" evidence="1">
    <location>
        <begin position="141"/>
        <end position="150"/>
    </location>
</feature>
<keyword evidence="2" id="KW-1133">Transmembrane helix</keyword>
<dbReference type="AlphaFoldDB" id="A0A517SEV7"/>
<organism evidence="3 4">
    <name type="scientific">Caulifigura coniformis</name>
    <dbReference type="NCBI Taxonomy" id="2527983"/>
    <lineage>
        <taxon>Bacteria</taxon>
        <taxon>Pseudomonadati</taxon>
        <taxon>Planctomycetota</taxon>
        <taxon>Planctomycetia</taxon>
        <taxon>Planctomycetales</taxon>
        <taxon>Planctomycetaceae</taxon>
        <taxon>Caulifigura</taxon>
    </lineage>
</organism>
<keyword evidence="2" id="KW-0812">Transmembrane</keyword>
<dbReference type="InParanoid" id="A0A517SEV7"/>
<protein>
    <recommendedName>
        <fullName evidence="5">Transmembrane protein</fullName>
    </recommendedName>
</protein>
<feature type="region of interest" description="Disordered" evidence="1">
    <location>
        <begin position="141"/>
        <end position="190"/>
    </location>
</feature>
<accession>A0A517SEV7</accession>
<feature type="transmembrane region" description="Helical" evidence="2">
    <location>
        <begin position="53"/>
        <end position="76"/>
    </location>
</feature>
<keyword evidence="2" id="KW-0472">Membrane</keyword>
<dbReference type="KEGG" id="ccos:Pan44_27040"/>
<feature type="transmembrane region" description="Helical" evidence="2">
    <location>
        <begin position="108"/>
        <end position="130"/>
    </location>
</feature>
<keyword evidence="4" id="KW-1185">Reference proteome</keyword>
<evidence type="ECO:0000313" key="3">
    <source>
        <dbReference type="EMBL" id="QDT54669.1"/>
    </source>
</evidence>
<sequence>MPDAMQEYRQHLVLAREKSHESYDKLVTTLSAGGLGVTFTFLGQLPVNQVKSIGWLFGAWVSWSLSIACVLASFFCSAKALNRAIEQVDAGKTGTQPIGGKLAKFTEWLNVAGGATFVLGAFLTALFIYFNLGGIHVGENRQLPKGDVSERGYTPPPAPKTPAHMQAGYVPPPAPPVAVSRPQGPTGEKK</sequence>
<reference evidence="3 4" key="1">
    <citation type="submission" date="2019-02" db="EMBL/GenBank/DDBJ databases">
        <title>Deep-cultivation of Planctomycetes and their phenomic and genomic characterization uncovers novel biology.</title>
        <authorList>
            <person name="Wiegand S."/>
            <person name="Jogler M."/>
            <person name="Boedeker C."/>
            <person name="Pinto D."/>
            <person name="Vollmers J."/>
            <person name="Rivas-Marin E."/>
            <person name="Kohn T."/>
            <person name="Peeters S.H."/>
            <person name="Heuer A."/>
            <person name="Rast P."/>
            <person name="Oberbeckmann S."/>
            <person name="Bunk B."/>
            <person name="Jeske O."/>
            <person name="Meyerdierks A."/>
            <person name="Storesund J.E."/>
            <person name="Kallscheuer N."/>
            <person name="Luecker S."/>
            <person name="Lage O.M."/>
            <person name="Pohl T."/>
            <person name="Merkel B.J."/>
            <person name="Hornburger P."/>
            <person name="Mueller R.-W."/>
            <person name="Bruemmer F."/>
            <person name="Labrenz M."/>
            <person name="Spormann A.M."/>
            <person name="Op den Camp H."/>
            <person name="Overmann J."/>
            <person name="Amann R."/>
            <person name="Jetten M.S.M."/>
            <person name="Mascher T."/>
            <person name="Medema M.H."/>
            <person name="Devos D.P."/>
            <person name="Kaster A.-K."/>
            <person name="Ovreas L."/>
            <person name="Rohde M."/>
            <person name="Galperin M.Y."/>
            <person name="Jogler C."/>
        </authorList>
    </citation>
    <scope>NUCLEOTIDE SEQUENCE [LARGE SCALE GENOMIC DNA]</scope>
    <source>
        <strain evidence="3 4">Pan44</strain>
    </source>
</reference>
<proteinExistence type="predicted"/>
<gene>
    <name evidence="3" type="ORF">Pan44_27040</name>
</gene>
<evidence type="ECO:0008006" key="5">
    <source>
        <dbReference type="Google" id="ProtNLM"/>
    </source>
</evidence>
<evidence type="ECO:0000256" key="1">
    <source>
        <dbReference type="SAM" id="MobiDB-lite"/>
    </source>
</evidence>
<feature type="transmembrane region" description="Helical" evidence="2">
    <location>
        <begin position="26"/>
        <end position="47"/>
    </location>
</feature>
<evidence type="ECO:0000313" key="4">
    <source>
        <dbReference type="Proteomes" id="UP000315700"/>
    </source>
</evidence>